<proteinExistence type="predicted"/>
<name>A0A512ARD2_9SPHN</name>
<comment type="caution">
    <text evidence="2">The sequence shown here is derived from an EMBL/GenBank/DDBJ whole genome shotgun (WGS) entry which is preliminary data.</text>
</comment>
<feature type="coiled-coil region" evidence="1">
    <location>
        <begin position="238"/>
        <end position="287"/>
    </location>
</feature>
<dbReference type="Proteomes" id="UP000321464">
    <property type="component" value="Unassembled WGS sequence"/>
</dbReference>
<dbReference type="AlphaFoldDB" id="A0A512ARD2"/>
<protein>
    <recommendedName>
        <fullName evidence="4">Large ATP-binding protein</fullName>
    </recommendedName>
</protein>
<dbReference type="SUPFAM" id="SSF52540">
    <property type="entry name" value="P-loop containing nucleoside triphosphate hydrolases"/>
    <property type="match status" value="1"/>
</dbReference>
<dbReference type="EMBL" id="BJYR01000044">
    <property type="protein sequence ID" value="GEO02274.1"/>
    <property type="molecule type" value="Genomic_DNA"/>
</dbReference>
<keyword evidence="3" id="KW-1185">Reference proteome</keyword>
<organism evidence="2 3">
    <name type="scientific">Novosphingobium sediminis</name>
    <dbReference type="NCBI Taxonomy" id="707214"/>
    <lineage>
        <taxon>Bacteria</taxon>
        <taxon>Pseudomonadati</taxon>
        <taxon>Pseudomonadota</taxon>
        <taxon>Alphaproteobacteria</taxon>
        <taxon>Sphingomonadales</taxon>
        <taxon>Sphingomonadaceae</taxon>
        <taxon>Novosphingobium</taxon>
    </lineage>
</organism>
<evidence type="ECO:0000313" key="3">
    <source>
        <dbReference type="Proteomes" id="UP000321464"/>
    </source>
</evidence>
<evidence type="ECO:0000313" key="2">
    <source>
        <dbReference type="EMBL" id="GEO02274.1"/>
    </source>
</evidence>
<reference evidence="2 3" key="1">
    <citation type="submission" date="2019-07" db="EMBL/GenBank/DDBJ databases">
        <title>Whole genome shotgun sequence of Novosphingobium sediminis NBRC 106119.</title>
        <authorList>
            <person name="Hosoyama A."/>
            <person name="Uohara A."/>
            <person name="Ohji S."/>
            <person name="Ichikawa N."/>
        </authorList>
    </citation>
    <scope>NUCLEOTIDE SEQUENCE [LARGE SCALE GENOMIC DNA]</scope>
    <source>
        <strain evidence="2 3">NBRC 106119</strain>
    </source>
</reference>
<evidence type="ECO:0008006" key="4">
    <source>
        <dbReference type="Google" id="ProtNLM"/>
    </source>
</evidence>
<accession>A0A512ARD2</accession>
<dbReference type="OrthoDB" id="4773646at2"/>
<dbReference type="InterPro" id="IPR027417">
    <property type="entry name" value="P-loop_NTPase"/>
</dbReference>
<evidence type="ECO:0000256" key="1">
    <source>
        <dbReference type="SAM" id="Coils"/>
    </source>
</evidence>
<gene>
    <name evidence="2" type="ORF">NSE01_41060</name>
</gene>
<sequence length="642" mass="69173">MTASWLETVAEKAGMSPAEAEIALRRRGITADRPMRPARTLTITAIAFKGEKGGKAQGAIDFCWKGLKPGIWAITSEKNFAGKSSIIEIILWCLRGTPKDLQGDVRKWLSWVALDFLVDAQPYRIEFTVDAGVPTGTLMLIRPSGAPTIVDHFSSDEGFAAGMSQFMMNTLDLDPIPAMQGKDGDKMAVEHGWTALSGGLYFGGDHKLLLGDVQMGGLPARMLQMYVGLPWALTVMQARTVKKEVEQEQDQSNKAAARAAEETAKARTRLEADLAAAQKTLAGLSSTQATAKELERLAGEVARLSTIAIDQAKRHATAQAELKALREVADTDERALRNLRENIVAEQFFNGLEPVCCPRCEAKVSGERIKRESVDLNCSLCAEHIPVETMEGVSETIEAGERRAQASSAAVERAVAHESALRRLADDASKAVDAARKALEEAATGTTFQQRREAELAVARLEGALKERKIDAVAPTPSPDLALVRAATKEAETAYDESRGDILQRLSEEILTLGQRLGVRMLEGVKLGSNATLALTKGGESTSFSKVTAGERLRLRLATAVALLRVGQERGLGRHPGLLIIDSPGAEEVSDIDLAALLGELQTIAKETPGLQILVASANPPAIVSQLGEDRCRIADKDAYLW</sequence>
<keyword evidence="1" id="KW-0175">Coiled coil</keyword>
<dbReference type="Gene3D" id="3.40.50.300">
    <property type="entry name" value="P-loop containing nucleotide triphosphate hydrolases"/>
    <property type="match status" value="1"/>
</dbReference>